<reference evidence="3 4" key="1">
    <citation type="submission" date="2018-10" db="EMBL/GenBank/DDBJ databases">
        <title>Sinomicrobium pectinilyticum sp. nov., a pectinase-producing bacterium isolated from alkaline and saline soil, and emended description of the genus Sinomicrobium.</title>
        <authorList>
            <person name="Cheng B."/>
            <person name="Li C."/>
            <person name="Lai Q."/>
            <person name="Du M."/>
            <person name="Shao Z."/>
            <person name="Xu P."/>
            <person name="Yang C."/>
        </authorList>
    </citation>
    <scope>NUCLEOTIDE SEQUENCE [LARGE SCALE GENOMIC DNA]</scope>
    <source>
        <strain evidence="3 4">5DNS001</strain>
    </source>
</reference>
<gene>
    <name evidence="3" type="ORF">ED312_12205</name>
</gene>
<dbReference type="AlphaFoldDB" id="A0A3N0ECR3"/>
<dbReference type="Pfam" id="PF14258">
    <property type="entry name" value="DUF4350"/>
    <property type="match status" value="1"/>
</dbReference>
<feature type="domain" description="DUF4350" evidence="2">
    <location>
        <begin position="70"/>
        <end position="229"/>
    </location>
</feature>
<name>A0A3N0ECR3_SINP1</name>
<evidence type="ECO:0000313" key="4">
    <source>
        <dbReference type="Proteomes" id="UP000267469"/>
    </source>
</evidence>
<feature type="transmembrane region" description="Helical" evidence="1">
    <location>
        <begin position="7"/>
        <end position="25"/>
    </location>
</feature>
<dbReference type="OrthoDB" id="1111222at2"/>
<organism evidence="3 4">
    <name type="scientific">Sinomicrobium pectinilyticum</name>
    <dbReference type="NCBI Taxonomy" id="1084421"/>
    <lineage>
        <taxon>Bacteria</taxon>
        <taxon>Pseudomonadati</taxon>
        <taxon>Bacteroidota</taxon>
        <taxon>Flavobacteriia</taxon>
        <taxon>Flavobacteriales</taxon>
        <taxon>Flavobacteriaceae</taxon>
        <taxon>Sinomicrobium</taxon>
    </lineage>
</organism>
<keyword evidence="1" id="KW-0472">Membrane</keyword>
<proteinExistence type="predicted"/>
<accession>A0A3N0ECR3</accession>
<protein>
    <submittedName>
        <fullName evidence="3">DUF4350 domain-containing protein</fullName>
    </submittedName>
</protein>
<keyword evidence="4" id="KW-1185">Reference proteome</keyword>
<keyword evidence="1" id="KW-0812">Transmembrane</keyword>
<dbReference type="EMBL" id="RJTM01000086">
    <property type="protein sequence ID" value="RNL85623.1"/>
    <property type="molecule type" value="Genomic_DNA"/>
</dbReference>
<dbReference type="Proteomes" id="UP000267469">
    <property type="component" value="Unassembled WGS sequence"/>
</dbReference>
<evidence type="ECO:0000313" key="3">
    <source>
        <dbReference type="EMBL" id="RNL85623.1"/>
    </source>
</evidence>
<sequence length="403" mass="46475">MNNRIKLYTGILVLLIIVVTIFEFSRPEPVDWSPTFNEKHTKPYGLKVLYSELPSFFAGGVKDVKVSPYEFIADLCDPVDSTYISDNSYLYINRYYIPDETSTRELLRYAAAGNTVFIASENMPAELQDSLGFASEYDFSMKSKGKITLANSRLKKDSIPVDNGMMSTCFSKLDSVNTTVLGYQNFGKEKINFVKIAYGDGYFLLHTYPYIFTNYYLLKGNNHQYVADVLSYLPQGGLYFDCKDRLSAELGNSPLRYILSQPALRWAWYIGMAALLVFMIFNAKRKQRIVKIIPPVENTTVAFTKTIGNLYYETRDHTNLVDKKITYFLEKIRSDYYLETNDLNDKFVRNLAAKTGKNKDVIKKLVDRIIRLQSKPDCTEQDLLELNRAIEQFHSRNNIRKEK</sequence>
<evidence type="ECO:0000256" key="1">
    <source>
        <dbReference type="SAM" id="Phobius"/>
    </source>
</evidence>
<evidence type="ECO:0000259" key="2">
    <source>
        <dbReference type="Pfam" id="PF14258"/>
    </source>
</evidence>
<comment type="caution">
    <text evidence="3">The sequence shown here is derived from an EMBL/GenBank/DDBJ whole genome shotgun (WGS) entry which is preliminary data.</text>
</comment>
<dbReference type="RefSeq" id="WP_123216301.1">
    <property type="nucleotide sequence ID" value="NZ_RJTM01000086.1"/>
</dbReference>
<feature type="transmembrane region" description="Helical" evidence="1">
    <location>
        <begin position="266"/>
        <end position="283"/>
    </location>
</feature>
<dbReference type="InterPro" id="IPR025646">
    <property type="entry name" value="DUF4350"/>
</dbReference>
<keyword evidence="1" id="KW-1133">Transmembrane helix</keyword>